<gene>
    <name evidence="1" type="ORF">APT65_00010</name>
</gene>
<keyword evidence="2" id="KW-1185">Reference proteome</keyword>
<proteinExistence type="predicted"/>
<protein>
    <submittedName>
        <fullName evidence="1">Uncharacterized protein</fullName>
    </submittedName>
</protein>
<accession>A0A9E8GHQ8</accession>
<evidence type="ECO:0000313" key="2">
    <source>
        <dbReference type="Proteomes" id="UP001163735"/>
    </source>
</evidence>
<name>A0A9E8GHQ8_9CAUD</name>
<sequence>MAVFYKLNYPISTPEAIKFWASKHKCNIMKSIIAFSTDLDDANWNLKNAGFALFWRQKAIANFGQYVNQPAMIGIPFSPMSVPYWECMPLDAPITPAAAPWVDTDGWVDTESWTES</sequence>
<reference evidence="1" key="1">
    <citation type="submission" date="2022-09" db="EMBL/GenBank/DDBJ databases">
        <authorList>
            <person name="Cebeci A."/>
            <person name="Ture M."/>
            <person name="Alemdag M."/>
            <person name="Altinok I."/>
        </authorList>
    </citation>
    <scope>NUCLEOTIDE SEQUENCE</scope>
</reference>
<evidence type="ECO:0000313" key="1">
    <source>
        <dbReference type="EMBL" id="UZV39625.1"/>
    </source>
</evidence>
<dbReference type="EMBL" id="OP491958">
    <property type="protein sequence ID" value="UZV39625.1"/>
    <property type="molecule type" value="Genomic_DNA"/>
</dbReference>
<organism evidence="1 2">
    <name type="scientific">Aeromonas phage APT65</name>
    <dbReference type="NCBI Taxonomy" id="2982914"/>
    <lineage>
        <taxon>Viruses</taxon>
        <taxon>Duplodnaviria</taxon>
        <taxon>Heunggongvirae</taxon>
        <taxon>Uroviricota</taxon>
        <taxon>Caudoviricetes</taxon>
        <taxon>Aquaneticvirus</taxon>
        <taxon>Aquaneticvirus ApT65</taxon>
    </lineage>
</organism>
<dbReference type="Proteomes" id="UP001163735">
    <property type="component" value="Segment"/>
</dbReference>